<sequence length="316" mass="33937">MAIPSNILTLLAGVAITCLSLWYGQNHGLLPTAAANDAPLVDGLFNTMMTIATGLFLLVQGLIFVTLWRFRRQPNDATDAAPVHGNLALEILWTGIPVVIVLGLSVYSFSVYTTMGGLSVGHGGGSHMAHAHPSSAAIAAELPSSTAEETADMPRVSAGLGTPTAQQPDVTVNVKGLQFAWIFNYPDQNIIAGELHLPLGKSVQLDIEAQDVIHAFWVPQFRLKQDAIPGEQTRLQFTPTQVGTFPIICAELCGSYHGAMRSQVIVETPEDYDRWIQSQTATATVLPSRLEEATAALDLQVAPEHIHHLHQLAASL</sequence>
<keyword evidence="4 14" id="KW-0679">Respiratory chain</keyword>
<feature type="transmembrane region" description="Helical" evidence="16">
    <location>
        <begin position="87"/>
        <end position="109"/>
    </location>
</feature>
<feature type="domain" description="Cytochrome oxidase subunit II copper A binding" evidence="17">
    <location>
        <begin position="167"/>
        <end position="278"/>
    </location>
</feature>
<dbReference type="GO" id="GO:0005507">
    <property type="term" value="F:copper ion binding"/>
    <property type="evidence" value="ECO:0007669"/>
    <property type="project" value="InterPro"/>
</dbReference>
<evidence type="ECO:0000256" key="9">
    <source>
        <dbReference type="ARBA" id="ARBA00022989"/>
    </source>
</evidence>
<feature type="transmembrane region" description="Helical" evidence="16">
    <location>
        <begin position="44"/>
        <end position="67"/>
    </location>
</feature>
<dbReference type="Gene3D" id="1.10.287.90">
    <property type="match status" value="1"/>
</dbReference>
<reference evidence="19 20" key="1">
    <citation type="journal article" date="2018" name="Sci. Rep.">
        <title>Genome Features and Biochemical Characteristics of a Robust, Fast Growing and Naturally Transformable Cyanobacterium Synechococcus elongatus PCC 11801 Isolated from India.</title>
        <authorList>
            <person name="Jaiswal D."/>
            <person name="Sengupta A."/>
            <person name="Sohoni S."/>
            <person name="Sengupta S."/>
            <person name="Phadnavis A.G."/>
            <person name="Pakrasi H.B."/>
            <person name="Wangikar P.P."/>
        </authorList>
    </citation>
    <scope>NUCLEOTIDE SEQUENCE [LARGE SCALE GENOMIC DNA]</scope>
    <source>
        <strain evidence="19 20">PCC 11801</strain>
    </source>
</reference>
<feature type="domain" description="Cytochrome oxidase subunit II transmembrane region profile" evidence="18">
    <location>
        <begin position="21"/>
        <end position="119"/>
    </location>
</feature>
<dbReference type="InterPro" id="IPR008972">
    <property type="entry name" value="Cupredoxin"/>
</dbReference>
<proteinExistence type="inferred from homology"/>
<dbReference type="InterPro" id="IPR036257">
    <property type="entry name" value="Cyt_c_oxidase_su2_TM_sf"/>
</dbReference>
<evidence type="ECO:0000256" key="10">
    <source>
        <dbReference type="ARBA" id="ARBA00023008"/>
    </source>
</evidence>
<accession>A0AAN1QMD0</accession>
<dbReference type="AlphaFoldDB" id="A0AAN1QMD0"/>
<keyword evidence="7" id="KW-1278">Translocase</keyword>
<evidence type="ECO:0000256" key="15">
    <source>
        <dbReference type="RuleBase" id="RU004024"/>
    </source>
</evidence>
<evidence type="ECO:0000256" key="7">
    <source>
        <dbReference type="ARBA" id="ARBA00022967"/>
    </source>
</evidence>
<dbReference type="PRINTS" id="PR01166">
    <property type="entry name" value="CYCOXIDASEII"/>
</dbReference>
<comment type="catalytic activity">
    <reaction evidence="13 15">
        <text>4 Fe(II)-[cytochrome c] + O2 + 8 H(+)(in) = 4 Fe(III)-[cytochrome c] + 2 H2O + 4 H(+)(out)</text>
        <dbReference type="Rhea" id="RHEA:11436"/>
        <dbReference type="Rhea" id="RHEA-COMP:10350"/>
        <dbReference type="Rhea" id="RHEA-COMP:14399"/>
        <dbReference type="ChEBI" id="CHEBI:15377"/>
        <dbReference type="ChEBI" id="CHEBI:15378"/>
        <dbReference type="ChEBI" id="CHEBI:15379"/>
        <dbReference type="ChEBI" id="CHEBI:29033"/>
        <dbReference type="ChEBI" id="CHEBI:29034"/>
        <dbReference type="EC" id="7.1.1.9"/>
    </reaction>
</comment>
<evidence type="ECO:0000256" key="2">
    <source>
        <dbReference type="ARBA" id="ARBA00007866"/>
    </source>
</evidence>
<feature type="transmembrane region" description="Helical" evidence="16">
    <location>
        <begin position="7"/>
        <end position="24"/>
    </location>
</feature>
<dbReference type="InterPro" id="IPR011759">
    <property type="entry name" value="Cyt_c_oxidase_su2_TM_dom"/>
</dbReference>
<dbReference type="Gene3D" id="2.60.40.420">
    <property type="entry name" value="Cupredoxins - blue copper proteins"/>
    <property type="match status" value="1"/>
</dbReference>
<dbReference type="PROSITE" id="PS50857">
    <property type="entry name" value="COX2_CUA"/>
    <property type="match status" value="1"/>
</dbReference>
<keyword evidence="10 15" id="KW-0186">Copper</keyword>
<evidence type="ECO:0000256" key="1">
    <source>
        <dbReference type="ARBA" id="ARBA00004141"/>
    </source>
</evidence>
<evidence type="ECO:0000259" key="18">
    <source>
        <dbReference type="PROSITE" id="PS50999"/>
    </source>
</evidence>
<keyword evidence="8 14" id="KW-0249">Electron transport</keyword>
<dbReference type="RefSeq" id="WP_208675507.1">
    <property type="nucleotide sequence ID" value="NZ_CP030139.2"/>
</dbReference>
<dbReference type="PANTHER" id="PTHR22888:SF9">
    <property type="entry name" value="CYTOCHROME C OXIDASE SUBUNIT 2"/>
    <property type="match status" value="1"/>
</dbReference>
<keyword evidence="11 16" id="KW-0472">Membrane</keyword>
<keyword evidence="5 14" id="KW-0812">Transmembrane</keyword>
<evidence type="ECO:0000256" key="6">
    <source>
        <dbReference type="ARBA" id="ARBA00022723"/>
    </source>
</evidence>
<keyword evidence="3 14" id="KW-0813">Transport</keyword>
<evidence type="ECO:0000313" key="20">
    <source>
        <dbReference type="Proteomes" id="UP000267249"/>
    </source>
</evidence>
<evidence type="ECO:0000256" key="12">
    <source>
        <dbReference type="ARBA" id="ARBA00024688"/>
    </source>
</evidence>
<dbReference type="PROSITE" id="PS50999">
    <property type="entry name" value="COX2_TM"/>
    <property type="match status" value="1"/>
</dbReference>
<keyword evidence="9 16" id="KW-1133">Transmembrane helix</keyword>
<evidence type="ECO:0000256" key="16">
    <source>
        <dbReference type="SAM" id="Phobius"/>
    </source>
</evidence>
<dbReference type="EC" id="7.1.1.9" evidence="15"/>
<organism evidence="19 20">
    <name type="scientific">Synechococcus elongatus PCC 11801</name>
    <dbReference type="NCBI Taxonomy" id="2219813"/>
    <lineage>
        <taxon>Bacteria</taxon>
        <taxon>Bacillati</taxon>
        <taxon>Cyanobacteriota</taxon>
        <taxon>Cyanophyceae</taxon>
        <taxon>Synechococcales</taxon>
        <taxon>Synechococcaceae</taxon>
        <taxon>Synechococcus</taxon>
    </lineage>
</organism>
<dbReference type="Pfam" id="PF00116">
    <property type="entry name" value="COX2"/>
    <property type="match status" value="1"/>
</dbReference>
<evidence type="ECO:0000256" key="4">
    <source>
        <dbReference type="ARBA" id="ARBA00022660"/>
    </source>
</evidence>
<comment type="similarity">
    <text evidence="2 14">Belongs to the cytochrome c oxidase subunit 2 family.</text>
</comment>
<evidence type="ECO:0000256" key="11">
    <source>
        <dbReference type="ARBA" id="ARBA00023136"/>
    </source>
</evidence>
<dbReference type="PANTHER" id="PTHR22888">
    <property type="entry name" value="CYTOCHROME C OXIDASE, SUBUNIT II"/>
    <property type="match status" value="1"/>
</dbReference>
<keyword evidence="6 15" id="KW-0479">Metal-binding</keyword>
<comment type="subcellular location">
    <subcellularLocation>
        <location evidence="14">Cell membrane</location>
        <topology evidence="14">Multi-pass membrane protein</topology>
    </subcellularLocation>
    <subcellularLocation>
        <location evidence="1">Membrane</location>
        <topology evidence="1">Multi-pass membrane protein</topology>
    </subcellularLocation>
</comment>
<comment type="cofactor">
    <cofactor evidence="15">
        <name>Cu cation</name>
        <dbReference type="ChEBI" id="CHEBI:23378"/>
    </cofactor>
    <text evidence="15">Binds a copper A center.</text>
</comment>
<dbReference type="GO" id="GO:0042773">
    <property type="term" value="P:ATP synthesis coupled electron transport"/>
    <property type="evidence" value="ECO:0007669"/>
    <property type="project" value="TreeGrafter"/>
</dbReference>
<dbReference type="InterPro" id="IPR045187">
    <property type="entry name" value="CcO_II"/>
</dbReference>
<evidence type="ECO:0000256" key="14">
    <source>
        <dbReference type="RuleBase" id="RU000456"/>
    </source>
</evidence>
<dbReference type="SUPFAM" id="SSF81464">
    <property type="entry name" value="Cytochrome c oxidase subunit II-like, transmembrane region"/>
    <property type="match status" value="1"/>
</dbReference>
<gene>
    <name evidence="19" type="ORF">DOP62_03110</name>
</gene>
<dbReference type="PROSITE" id="PS00078">
    <property type="entry name" value="COX2"/>
    <property type="match status" value="1"/>
</dbReference>
<name>A0AAN1QMD0_SYNEL</name>
<dbReference type="Pfam" id="PF02790">
    <property type="entry name" value="COX2_TM"/>
    <property type="match status" value="1"/>
</dbReference>
<evidence type="ECO:0000259" key="17">
    <source>
        <dbReference type="PROSITE" id="PS50857"/>
    </source>
</evidence>
<dbReference type="Proteomes" id="UP000267249">
    <property type="component" value="Chromosome"/>
</dbReference>
<evidence type="ECO:0000256" key="5">
    <source>
        <dbReference type="ARBA" id="ARBA00022692"/>
    </source>
</evidence>
<protein>
    <recommendedName>
        <fullName evidence="15">Cytochrome c oxidase subunit 2</fullName>
        <ecNumber evidence="15">7.1.1.9</ecNumber>
    </recommendedName>
</protein>
<dbReference type="GO" id="GO:0005886">
    <property type="term" value="C:plasma membrane"/>
    <property type="evidence" value="ECO:0007669"/>
    <property type="project" value="UniProtKB-SubCell"/>
</dbReference>
<evidence type="ECO:0000256" key="13">
    <source>
        <dbReference type="ARBA" id="ARBA00047816"/>
    </source>
</evidence>
<dbReference type="InterPro" id="IPR002429">
    <property type="entry name" value="CcO_II-like_C"/>
</dbReference>
<dbReference type="InterPro" id="IPR001505">
    <property type="entry name" value="Copper_CuA"/>
</dbReference>
<dbReference type="CDD" id="cd13919">
    <property type="entry name" value="CuRO_HCO_II_like_5"/>
    <property type="match status" value="1"/>
</dbReference>
<evidence type="ECO:0000313" key="19">
    <source>
        <dbReference type="EMBL" id="AZB71850.1"/>
    </source>
</evidence>
<evidence type="ECO:0000256" key="3">
    <source>
        <dbReference type="ARBA" id="ARBA00022448"/>
    </source>
</evidence>
<dbReference type="GO" id="GO:0004129">
    <property type="term" value="F:cytochrome-c oxidase activity"/>
    <property type="evidence" value="ECO:0007669"/>
    <property type="project" value="UniProtKB-EC"/>
</dbReference>
<evidence type="ECO:0000256" key="8">
    <source>
        <dbReference type="ARBA" id="ARBA00022982"/>
    </source>
</evidence>
<dbReference type="EMBL" id="CP030139">
    <property type="protein sequence ID" value="AZB71850.1"/>
    <property type="molecule type" value="Genomic_DNA"/>
</dbReference>
<dbReference type="SUPFAM" id="SSF49503">
    <property type="entry name" value="Cupredoxins"/>
    <property type="match status" value="1"/>
</dbReference>
<comment type="function">
    <text evidence="12 15">Subunits I and II form the functional core of the enzyme complex. Electrons originating in cytochrome c are transferred via heme a and Cu(A) to the binuclear center formed by heme a3 and Cu(B).</text>
</comment>